<evidence type="ECO:0000313" key="2">
    <source>
        <dbReference type="EMBL" id="MDR7377130.1"/>
    </source>
</evidence>
<dbReference type="RefSeq" id="WP_310372588.1">
    <property type="nucleotide sequence ID" value="NZ_JAVDXT010000001.1"/>
</dbReference>
<reference evidence="2 3" key="1">
    <citation type="submission" date="2023-07" db="EMBL/GenBank/DDBJ databases">
        <title>Sorghum-associated microbial communities from plants grown in Nebraska, USA.</title>
        <authorList>
            <person name="Schachtman D."/>
        </authorList>
    </citation>
    <scope>NUCLEOTIDE SEQUENCE [LARGE SCALE GENOMIC DNA]</scope>
    <source>
        <strain evidence="2 3">BE313</strain>
    </source>
</reference>
<sequence>MDPRSILTTAGVLCICYFSPDAFFTTSPPKASSPKAVSPPTAAAVNDKPKPMQEANNSQYLLAQQQCDATQGLHVASLHESMAP</sequence>
<accession>A0ABU2C729</accession>
<dbReference type="Proteomes" id="UP001180487">
    <property type="component" value="Unassembled WGS sequence"/>
</dbReference>
<organism evidence="2 3">
    <name type="scientific">Rhodoferax ferrireducens</name>
    <dbReference type="NCBI Taxonomy" id="192843"/>
    <lineage>
        <taxon>Bacteria</taxon>
        <taxon>Pseudomonadati</taxon>
        <taxon>Pseudomonadota</taxon>
        <taxon>Betaproteobacteria</taxon>
        <taxon>Burkholderiales</taxon>
        <taxon>Comamonadaceae</taxon>
        <taxon>Rhodoferax</taxon>
    </lineage>
</organism>
<name>A0ABU2C729_9BURK</name>
<feature type="region of interest" description="Disordered" evidence="1">
    <location>
        <begin position="27"/>
        <end position="55"/>
    </location>
</feature>
<comment type="caution">
    <text evidence="2">The sequence shown here is derived from an EMBL/GenBank/DDBJ whole genome shotgun (WGS) entry which is preliminary data.</text>
</comment>
<evidence type="ECO:0000313" key="3">
    <source>
        <dbReference type="Proteomes" id="UP001180487"/>
    </source>
</evidence>
<gene>
    <name evidence="2" type="ORF">J2X19_001788</name>
</gene>
<proteinExistence type="predicted"/>
<protein>
    <submittedName>
        <fullName evidence="2">Uncharacterized protein</fullName>
    </submittedName>
</protein>
<dbReference type="EMBL" id="JAVDXT010000001">
    <property type="protein sequence ID" value="MDR7377130.1"/>
    <property type="molecule type" value="Genomic_DNA"/>
</dbReference>
<evidence type="ECO:0000256" key="1">
    <source>
        <dbReference type="SAM" id="MobiDB-lite"/>
    </source>
</evidence>
<feature type="compositionally biased region" description="Low complexity" evidence="1">
    <location>
        <begin position="27"/>
        <end position="45"/>
    </location>
</feature>
<keyword evidence="3" id="KW-1185">Reference proteome</keyword>